<comment type="pathway">
    <text evidence="1 3">Glycerolipid metabolism; ether lipid biosynthesis.</text>
</comment>
<feature type="non-terminal residue" evidence="5">
    <location>
        <position position="1"/>
    </location>
</feature>
<feature type="non-terminal residue" evidence="5">
    <location>
        <position position="97"/>
    </location>
</feature>
<dbReference type="InterPro" id="IPR004113">
    <property type="entry name" value="FAD-bd_oxidored_4_C"/>
</dbReference>
<dbReference type="Pfam" id="PF02913">
    <property type="entry name" value="FAD-oxidase_C"/>
    <property type="match status" value="1"/>
</dbReference>
<dbReference type="GO" id="GO:0050660">
    <property type="term" value="F:flavin adenine dinucleotide binding"/>
    <property type="evidence" value="ECO:0007669"/>
    <property type="project" value="InterPro"/>
</dbReference>
<evidence type="ECO:0000313" key="6">
    <source>
        <dbReference type="Proteomes" id="UP000230423"/>
    </source>
</evidence>
<dbReference type="PANTHER" id="PTHR46568">
    <property type="entry name" value="ALKYLDIHYDROXYACETONEPHOSPHATE SYNTHASE, PEROXISOMAL"/>
    <property type="match status" value="1"/>
</dbReference>
<keyword evidence="3" id="KW-0274">FAD</keyword>
<gene>
    <name evidence="5" type="ORF">TELCIR_19402</name>
</gene>
<comment type="catalytic activity">
    <reaction evidence="3">
        <text>a long chain fatty alcohol + a 1-acylglycerone 3-phosphate = a 1-O-alkylglycerone 3-phosphate + a long-chain fatty acid + H(+)</text>
        <dbReference type="Rhea" id="RHEA:36171"/>
        <dbReference type="ChEBI" id="CHEBI:15378"/>
        <dbReference type="ChEBI" id="CHEBI:17135"/>
        <dbReference type="ChEBI" id="CHEBI:57534"/>
        <dbReference type="ChEBI" id="CHEBI:57560"/>
        <dbReference type="ChEBI" id="CHEBI:73315"/>
        <dbReference type="EC" id="2.5.1.26"/>
    </reaction>
</comment>
<keyword evidence="3" id="KW-0285">Flavoprotein</keyword>
<evidence type="ECO:0000256" key="1">
    <source>
        <dbReference type="ARBA" id="ARBA00004670"/>
    </source>
</evidence>
<proteinExistence type="inferred from homology"/>
<evidence type="ECO:0000256" key="3">
    <source>
        <dbReference type="RuleBase" id="RU363113"/>
    </source>
</evidence>
<comment type="subcellular location">
    <subcellularLocation>
        <location evidence="3">Peroxisome</location>
    </subcellularLocation>
</comment>
<keyword evidence="3" id="KW-0808">Transferase</keyword>
<feature type="domain" description="FAD-binding oxidoreductase/transferase type 4 C-terminal" evidence="4">
    <location>
        <begin position="47"/>
        <end position="85"/>
    </location>
</feature>
<dbReference type="Gene3D" id="3.40.462.40">
    <property type="entry name" value="FAD-linked oxidase, cap domain/gating helix"/>
    <property type="match status" value="2"/>
</dbReference>
<dbReference type="EC" id="2.5.1.26" evidence="2 3"/>
<dbReference type="InterPro" id="IPR025650">
    <property type="entry name" value="Alkyl-DHAP_Synthase"/>
</dbReference>
<keyword evidence="3" id="KW-0443">Lipid metabolism</keyword>
<dbReference type="EMBL" id="KZ358693">
    <property type="protein sequence ID" value="PIO59143.1"/>
    <property type="molecule type" value="Genomic_DNA"/>
</dbReference>
<sequence length="97" mass="11221">RIQPASLRLVDNVQFVMGQALRLAEKTYWASLKHSISFLYLTKWRGFDDLGMEFGVLGESFETSVPWDKVLNLCRNVKEVIKRKSKELGVKWTIISC</sequence>
<dbReference type="UniPathway" id="UPA00781"/>
<dbReference type="PANTHER" id="PTHR46568:SF1">
    <property type="entry name" value="ALKYLDIHYDROXYACETONEPHOSPHATE SYNTHASE, PEROXISOMAL"/>
    <property type="match status" value="1"/>
</dbReference>
<dbReference type="AlphaFoldDB" id="A0A2G9TMB8"/>
<reference evidence="5 6" key="1">
    <citation type="submission" date="2015-09" db="EMBL/GenBank/DDBJ databases">
        <title>Draft genome of the parasitic nematode Teladorsagia circumcincta isolate WARC Sus (inbred).</title>
        <authorList>
            <person name="Mitreva M."/>
        </authorList>
    </citation>
    <scope>NUCLEOTIDE SEQUENCE [LARGE SCALE GENOMIC DNA]</scope>
    <source>
        <strain evidence="5 6">S</strain>
    </source>
</reference>
<keyword evidence="3" id="KW-0444">Lipid biosynthesis</keyword>
<dbReference type="OrthoDB" id="5834227at2759"/>
<dbReference type="Proteomes" id="UP000230423">
    <property type="component" value="Unassembled WGS sequence"/>
</dbReference>
<evidence type="ECO:0000313" key="5">
    <source>
        <dbReference type="EMBL" id="PIO59143.1"/>
    </source>
</evidence>
<comment type="cofactor">
    <cofactor evidence="3">
        <name>FAD</name>
        <dbReference type="ChEBI" id="CHEBI:57692"/>
    </cofactor>
</comment>
<keyword evidence="6" id="KW-1185">Reference proteome</keyword>
<dbReference type="GO" id="GO:0008609">
    <property type="term" value="F:alkylglycerone-phosphate synthase activity"/>
    <property type="evidence" value="ECO:0007669"/>
    <property type="project" value="UniProtKB-EC"/>
</dbReference>
<name>A0A2G9TMB8_TELCI</name>
<organism evidence="5 6">
    <name type="scientific">Teladorsagia circumcincta</name>
    <name type="common">Brown stomach worm</name>
    <name type="synonym">Ostertagia circumcincta</name>
    <dbReference type="NCBI Taxonomy" id="45464"/>
    <lineage>
        <taxon>Eukaryota</taxon>
        <taxon>Metazoa</taxon>
        <taxon>Ecdysozoa</taxon>
        <taxon>Nematoda</taxon>
        <taxon>Chromadorea</taxon>
        <taxon>Rhabditida</taxon>
        <taxon>Rhabditina</taxon>
        <taxon>Rhabditomorpha</taxon>
        <taxon>Strongyloidea</taxon>
        <taxon>Trichostrongylidae</taxon>
        <taxon>Teladorsagia</taxon>
    </lineage>
</organism>
<protein>
    <recommendedName>
        <fullName evidence="2 3">Alkylglycerone-phosphate synthase</fullName>
        <shortName evidence="3">Alkyl-DHAP synthase</shortName>
        <ecNumber evidence="2 3">2.5.1.26</ecNumber>
    </recommendedName>
</protein>
<comment type="similarity">
    <text evidence="3">Belongs to the FAD-binding oxidoreductase/transferase type 4 family.</text>
</comment>
<dbReference type="GO" id="GO:0008611">
    <property type="term" value="P:ether lipid biosynthetic process"/>
    <property type="evidence" value="ECO:0007669"/>
    <property type="project" value="UniProtKB-UniPathway"/>
</dbReference>
<evidence type="ECO:0000256" key="2">
    <source>
        <dbReference type="ARBA" id="ARBA00012385"/>
    </source>
</evidence>
<evidence type="ECO:0000259" key="4">
    <source>
        <dbReference type="Pfam" id="PF02913"/>
    </source>
</evidence>
<comment type="subunit">
    <text evidence="3">Homodimer.</text>
</comment>
<dbReference type="GO" id="GO:0005777">
    <property type="term" value="C:peroxisome"/>
    <property type="evidence" value="ECO:0007669"/>
    <property type="project" value="UniProtKB-SubCell"/>
</dbReference>
<accession>A0A2G9TMB8</accession>
<keyword evidence="3" id="KW-0576">Peroxisome</keyword>
<comment type="function">
    <text evidence="3">Catalyzes the exchange of an acyl for a long-chain alkyl group and the formation of the ether bond in the biosynthesis of ether phospholipids.</text>
</comment>